<gene>
    <name evidence="1" type="ORF">BpHYR1_027359</name>
</gene>
<evidence type="ECO:0000313" key="2">
    <source>
        <dbReference type="Proteomes" id="UP000276133"/>
    </source>
</evidence>
<organism evidence="1 2">
    <name type="scientific">Brachionus plicatilis</name>
    <name type="common">Marine rotifer</name>
    <name type="synonym">Brachionus muelleri</name>
    <dbReference type="NCBI Taxonomy" id="10195"/>
    <lineage>
        <taxon>Eukaryota</taxon>
        <taxon>Metazoa</taxon>
        <taxon>Spiralia</taxon>
        <taxon>Gnathifera</taxon>
        <taxon>Rotifera</taxon>
        <taxon>Eurotatoria</taxon>
        <taxon>Monogononta</taxon>
        <taxon>Pseudotrocha</taxon>
        <taxon>Ploima</taxon>
        <taxon>Brachionidae</taxon>
        <taxon>Brachionus</taxon>
    </lineage>
</organism>
<evidence type="ECO:0000313" key="1">
    <source>
        <dbReference type="EMBL" id="RNA13098.1"/>
    </source>
</evidence>
<accession>A0A3M7QQ68</accession>
<name>A0A3M7QQ68_BRAPC</name>
<keyword evidence="2" id="KW-1185">Reference proteome</keyword>
<protein>
    <submittedName>
        <fullName evidence="1">Uncharacterized protein</fullName>
    </submittedName>
</protein>
<dbReference type="AlphaFoldDB" id="A0A3M7QQ68"/>
<dbReference type="Proteomes" id="UP000276133">
    <property type="component" value="Unassembled WGS sequence"/>
</dbReference>
<comment type="caution">
    <text evidence="1">The sequence shown here is derived from an EMBL/GenBank/DDBJ whole genome shotgun (WGS) entry which is preliminary data.</text>
</comment>
<sequence>MFRRYSSHPATCSTLAQGDWRETYFMEIKLIKDMTSIKGLCNELKKKNEKNIKTIFNDLNNYFGSLTKKISLFF</sequence>
<dbReference type="EMBL" id="REGN01005508">
    <property type="protein sequence ID" value="RNA13098.1"/>
    <property type="molecule type" value="Genomic_DNA"/>
</dbReference>
<proteinExistence type="predicted"/>
<reference evidence="1 2" key="1">
    <citation type="journal article" date="2018" name="Sci. Rep.">
        <title>Genomic signatures of local adaptation to the degree of environmental predictability in rotifers.</title>
        <authorList>
            <person name="Franch-Gras L."/>
            <person name="Hahn C."/>
            <person name="Garcia-Roger E.M."/>
            <person name="Carmona M.J."/>
            <person name="Serra M."/>
            <person name="Gomez A."/>
        </authorList>
    </citation>
    <scope>NUCLEOTIDE SEQUENCE [LARGE SCALE GENOMIC DNA]</scope>
    <source>
        <strain evidence="1">HYR1</strain>
    </source>
</reference>